<organism evidence="2 3">
    <name type="scientific">Mycena metata</name>
    <dbReference type="NCBI Taxonomy" id="1033252"/>
    <lineage>
        <taxon>Eukaryota</taxon>
        <taxon>Fungi</taxon>
        <taxon>Dikarya</taxon>
        <taxon>Basidiomycota</taxon>
        <taxon>Agaricomycotina</taxon>
        <taxon>Agaricomycetes</taxon>
        <taxon>Agaricomycetidae</taxon>
        <taxon>Agaricales</taxon>
        <taxon>Marasmiineae</taxon>
        <taxon>Mycenaceae</taxon>
        <taxon>Mycena</taxon>
    </lineage>
</organism>
<reference evidence="2" key="1">
    <citation type="submission" date="2023-03" db="EMBL/GenBank/DDBJ databases">
        <title>Massive genome expansion in bonnet fungi (Mycena s.s.) driven by repeated elements and novel gene families across ecological guilds.</title>
        <authorList>
            <consortium name="Lawrence Berkeley National Laboratory"/>
            <person name="Harder C.B."/>
            <person name="Miyauchi S."/>
            <person name="Viragh M."/>
            <person name="Kuo A."/>
            <person name="Thoen E."/>
            <person name="Andreopoulos B."/>
            <person name="Lu D."/>
            <person name="Skrede I."/>
            <person name="Drula E."/>
            <person name="Henrissat B."/>
            <person name="Morin E."/>
            <person name="Kohler A."/>
            <person name="Barry K."/>
            <person name="LaButti K."/>
            <person name="Morin E."/>
            <person name="Salamov A."/>
            <person name="Lipzen A."/>
            <person name="Mereny Z."/>
            <person name="Hegedus B."/>
            <person name="Baldrian P."/>
            <person name="Stursova M."/>
            <person name="Weitz H."/>
            <person name="Taylor A."/>
            <person name="Grigoriev I.V."/>
            <person name="Nagy L.G."/>
            <person name="Martin F."/>
            <person name="Kauserud H."/>
        </authorList>
    </citation>
    <scope>NUCLEOTIDE SEQUENCE</scope>
    <source>
        <strain evidence="2">CBHHK182m</strain>
    </source>
</reference>
<proteinExistence type="predicted"/>
<comment type="caution">
    <text evidence="2">The sequence shown here is derived from an EMBL/GenBank/DDBJ whole genome shotgun (WGS) entry which is preliminary data.</text>
</comment>
<keyword evidence="3" id="KW-1185">Reference proteome</keyword>
<accession>A0AAD7H865</accession>
<dbReference type="AlphaFoldDB" id="A0AAD7H865"/>
<name>A0AAD7H865_9AGAR</name>
<dbReference type="EMBL" id="JARKIB010000325">
    <property type="protein sequence ID" value="KAJ7714450.1"/>
    <property type="molecule type" value="Genomic_DNA"/>
</dbReference>
<evidence type="ECO:0000256" key="1">
    <source>
        <dbReference type="SAM" id="MobiDB-lite"/>
    </source>
</evidence>
<dbReference type="Proteomes" id="UP001215598">
    <property type="component" value="Unassembled WGS sequence"/>
</dbReference>
<protein>
    <submittedName>
        <fullName evidence="2">Uncharacterized protein</fullName>
    </submittedName>
</protein>
<feature type="region of interest" description="Disordered" evidence="1">
    <location>
        <begin position="283"/>
        <end position="303"/>
    </location>
</feature>
<evidence type="ECO:0000313" key="2">
    <source>
        <dbReference type="EMBL" id="KAJ7714450.1"/>
    </source>
</evidence>
<evidence type="ECO:0000313" key="3">
    <source>
        <dbReference type="Proteomes" id="UP001215598"/>
    </source>
</evidence>
<gene>
    <name evidence="2" type="ORF">B0H16DRAFT_1702051</name>
</gene>
<sequence>MLDCKSSAQREKGVELQTTLKSSWNSMSAREGATQAAAGVDTVCRRVYGADGQIMWGGSSAVGSAKARRTWPQFGATGKGGAAGRRRPWTGVREAAGRVGVGGRVGVVREWDVGARRARWVLDAKGGVVGCGRGRQAGCGRRAAVCGGCGGFGGQVRSDVGRGAAMQQRQGAVGRRRGRLGRGAWCGDTGGDGSALIGDAMPSSAPGLQECGGGLGYKTIYTTKLLPRSPRHRAVPSKSVKVSRPSHAIVHHTAAVPSKPARRPSSVAAVWFGAVQHQYFANLEPNPGSGSAKPPNLEPDLGSRFDGVRFRFRRGGDGFEPNFLPTVQTGGKQS</sequence>